<keyword evidence="1" id="KW-1133">Transmembrane helix</keyword>
<feature type="transmembrane region" description="Helical" evidence="1">
    <location>
        <begin position="119"/>
        <end position="140"/>
    </location>
</feature>
<keyword evidence="1" id="KW-0812">Transmembrane</keyword>
<dbReference type="Proteomes" id="UP000683925">
    <property type="component" value="Unassembled WGS sequence"/>
</dbReference>
<keyword evidence="1" id="KW-0472">Membrane</keyword>
<evidence type="ECO:0000313" key="2">
    <source>
        <dbReference type="EMBL" id="CAD8193137.1"/>
    </source>
</evidence>
<protein>
    <recommendedName>
        <fullName evidence="4">Transmembrane protein</fullName>
    </recommendedName>
</protein>
<accession>A0A8S1WWU3</accession>
<name>A0A8S1WWU3_PAROT</name>
<comment type="caution">
    <text evidence="2">The sequence shown here is derived from an EMBL/GenBank/DDBJ whole genome shotgun (WGS) entry which is preliminary data.</text>
</comment>
<gene>
    <name evidence="2" type="ORF">POCTA_138.1.T1030229</name>
</gene>
<evidence type="ECO:0008006" key="4">
    <source>
        <dbReference type="Google" id="ProtNLM"/>
    </source>
</evidence>
<evidence type="ECO:0000256" key="1">
    <source>
        <dbReference type="SAM" id="Phobius"/>
    </source>
</evidence>
<sequence length="164" mass="19677">MIKKTCQFINIEQKWLSKQLLENHLYLFLNQQQSLIRSRKVHGYNFRKQKIFILFKPCCSINQLKNQFVVVRQIQQIRKLWYQLQQNGWLKKLKCVQVMGIDESIKSGEIVLFTNIGKWAFLSVCSFILFITKHLFALFIQTLKIKLFRKEQMLLKLIHMGVVK</sequence>
<evidence type="ECO:0000313" key="3">
    <source>
        <dbReference type="Proteomes" id="UP000683925"/>
    </source>
</evidence>
<dbReference type="EMBL" id="CAJJDP010000103">
    <property type="protein sequence ID" value="CAD8193137.1"/>
    <property type="molecule type" value="Genomic_DNA"/>
</dbReference>
<organism evidence="2 3">
    <name type="scientific">Paramecium octaurelia</name>
    <dbReference type="NCBI Taxonomy" id="43137"/>
    <lineage>
        <taxon>Eukaryota</taxon>
        <taxon>Sar</taxon>
        <taxon>Alveolata</taxon>
        <taxon>Ciliophora</taxon>
        <taxon>Intramacronucleata</taxon>
        <taxon>Oligohymenophorea</taxon>
        <taxon>Peniculida</taxon>
        <taxon>Parameciidae</taxon>
        <taxon>Paramecium</taxon>
    </lineage>
</organism>
<keyword evidence="3" id="KW-1185">Reference proteome</keyword>
<proteinExistence type="predicted"/>
<dbReference type="AlphaFoldDB" id="A0A8S1WWU3"/>
<reference evidence="2" key="1">
    <citation type="submission" date="2021-01" db="EMBL/GenBank/DDBJ databases">
        <authorList>
            <consortium name="Genoscope - CEA"/>
            <person name="William W."/>
        </authorList>
    </citation>
    <scope>NUCLEOTIDE SEQUENCE</scope>
</reference>